<reference evidence="2 3" key="1">
    <citation type="submission" date="2022-01" db="EMBL/GenBank/DDBJ databases">
        <title>A chromosomal length assembly of Cordylochernes scorpioides.</title>
        <authorList>
            <person name="Zeh D."/>
            <person name="Zeh J."/>
        </authorList>
    </citation>
    <scope>NUCLEOTIDE SEQUENCE [LARGE SCALE GENOMIC DNA]</scope>
    <source>
        <strain evidence="2">IN4F17</strain>
        <tissue evidence="2">Whole Body</tissue>
    </source>
</reference>
<dbReference type="Proteomes" id="UP001235939">
    <property type="component" value="Chromosome 04"/>
</dbReference>
<evidence type="ECO:0000313" key="2">
    <source>
        <dbReference type="EMBL" id="UYV66135.1"/>
    </source>
</evidence>
<dbReference type="EMBL" id="CP092866">
    <property type="protein sequence ID" value="UYV66135.1"/>
    <property type="molecule type" value="Genomic_DNA"/>
</dbReference>
<evidence type="ECO:0000256" key="1">
    <source>
        <dbReference type="SAM" id="MobiDB-lite"/>
    </source>
</evidence>
<name>A0ABY6KG23_9ARAC</name>
<proteinExistence type="predicted"/>
<feature type="region of interest" description="Disordered" evidence="1">
    <location>
        <begin position="86"/>
        <end position="118"/>
    </location>
</feature>
<accession>A0ABY6KG23</accession>
<feature type="region of interest" description="Disordered" evidence="1">
    <location>
        <begin position="1"/>
        <end position="21"/>
    </location>
</feature>
<feature type="region of interest" description="Disordered" evidence="1">
    <location>
        <begin position="370"/>
        <end position="423"/>
    </location>
</feature>
<gene>
    <name evidence="2" type="ORF">LAZ67_4000388</name>
</gene>
<evidence type="ECO:0000313" key="3">
    <source>
        <dbReference type="Proteomes" id="UP001235939"/>
    </source>
</evidence>
<keyword evidence="3" id="KW-1185">Reference proteome</keyword>
<organism evidence="2 3">
    <name type="scientific">Cordylochernes scorpioides</name>
    <dbReference type="NCBI Taxonomy" id="51811"/>
    <lineage>
        <taxon>Eukaryota</taxon>
        <taxon>Metazoa</taxon>
        <taxon>Ecdysozoa</taxon>
        <taxon>Arthropoda</taxon>
        <taxon>Chelicerata</taxon>
        <taxon>Arachnida</taxon>
        <taxon>Pseudoscorpiones</taxon>
        <taxon>Cheliferoidea</taxon>
        <taxon>Chernetidae</taxon>
        <taxon>Cordylochernes</taxon>
    </lineage>
</organism>
<sequence>MMSSNKPSGVKRNRSEMDSDPKHLDFKFGQISCAFNTGVNQINTLATKAKLNEDLRRSLIKTLHSALTCAELALQDAYTGINLAQSRPKPMAETPSRPSYAETADITKPPAPVSSKVKPTYNNLARDFESHVVIKSINPSKESREILREVKSKNPSLFASNEVAASVKGKGKLVIHTKTKHVAAELASKLNNAMPSELSCQEHPTIHPRYCIFGVEDSTKNEEILKSLENNPSFKNLPGKRHFRIAHRPKPNPKGYTTVFVEVDDDAAKTLQQRDKPPVERLLSHVPRTFVNCLNSEFIQKTFGRNECGRRHFQVGDKVLFTRVIQNRRKWFKAQVIRRLGYNVYLVKNLKGTFKVHVNQMRTGSDTKYAEDSDWTLDNAGAGPHRLEQDPQISTTPPPRRSTRPRCPPCRFSPTMNNIRKEE</sequence>
<protein>
    <submittedName>
        <fullName evidence="2">Uncharacterized protein</fullName>
    </submittedName>
</protein>